<dbReference type="OrthoDB" id="9769447at2"/>
<dbReference type="Gene3D" id="3.30.1370.60">
    <property type="entry name" value="Hypothetical oxidoreductase yiak, domain 2"/>
    <property type="match status" value="1"/>
</dbReference>
<dbReference type="RefSeq" id="WP_089683532.1">
    <property type="nucleotide sequence ID" value="NZ_FNFO01000005.1"/>
</dbReference>
<dbReference type="InterPro" id="IPR036111">
    <property type="entry name" value="Mal/L-sulfo/L-lacto_DH-like_sf"/>
</dbReference>
<name>A0A1G9JJV8_9BACT</name>
<dbReference type="PANTHER" id="PTHR11091">
    <property type="entry name" value="OXIDOREDUCTASE-RELATED"/>
    <property type="match status" value="1"/>
</dbReference>
<dbReference type="InterPro" id="IPR043144">
    <property type="entry name" value="Mal/L-sulf/L-lact_DH-like_ah"/>
</dbReference>
<proteinExistence type="predicted"/>
<dbReference type="EMBL" id="FNFO01000005">
    <property type="protein sequence ID" value="SDL37374.1"/>
    <property type="molecule type" value="Genomic_DNA"/>
</dbReference>
<dbReference type="InterPro" id="IPR003767">
    <property type="entry name" value="Malate/L-lactate_DH-like"/>
</dbReference>
<dbReference type="PANTHER" id="PTHR11091:SF3">
    <property type="entry name" value="2,3-DIKETO-L-GULONATE REDUCTASE"/>
    <property type="match status" value="1"/>
</dbReference>
<evidence type="ECO:0000313" key="3">
    <source>
        <dbReference type="Proteomes" id="UP000198510"/>
    </source>
</evidence>
<dbReference type="STRING" id="1075417.SAMN05421823_105329"/>
<keyword evidence="3" id="KW-1185">Reference proteome</keyword>
<organism evidence="2 3">
    <name type="scientific">Catalinimonas alkaloidigena</name>
    <dbReference type="NCBI Taxonomy" id="1075417"/>
    <lineage>
        <taxon>Bacteria</taxon>
        <taxon>Pseudomonadati</taxon>
        <taxon>Bacteroidota</taxon>
        <taxon>Cytophagia</taxon>
        <taxon>Cytophagales</taxon>
        <taxon>Catalimonadaceae</taxon>
        <taxon>Catalinimonas</taxon>
    </lineage>
</organism>
<dbReference type="Pfam" id="PF02615">
    <property type="entry name" value="Ldh_2"/>
    <property type="match status" value="1"/>
</dbReference>
<dbReference type="GO" id="GO:0016491">
    <property type="term" value="F:oxidoreductase activity"/>
    <property type="evidence" value="ECO:0007669"/>
    <property type="project" value="UniProtKB-KW"/>
</dbReference>
<accession>A0A1G9JJV8</accession>
<dbReference type="AlphaFoldDB" id="A0A1G9JJV8"/>
<evidence type="ECO:0000256" key="1">
    <source>
        <dbReference type="ARBA" id="ARBA00023002"/>
    </source>
</evidence>
<gene>
    <name evidence="2" type="ORF">SAMN05421823_105329</name>
</gene>
<evidence type="ECO:0000313" key="2">
    <source>
        <dbReference type="EMBL" id="SDL37374.1"/>
    </source>
</evidence>
<dbReference type="InterPro" id="IPR043143">
    <property type="entry name" value="Mal/L-sulf/L-lact_DH-like_NADP"/>
</dbReference>
<protein>
    <submittedName>
        <fullName evidence="2">3-dehydro-L-gulonate 2-dehydrogenase</fullName>
    </submittedName>
</protein>
<dbReference type="Proteomes" id="UP000198510">
    <property type="component" value="Unassembled WGS sequence"/>
</dbReference>
<keyword evidence="1" id="KW-0560">Oxidoreductase</keyword>
<dbReference type="SUPFAM" id="SSF89733">
    <property type="entry name" value="L-sulfolactate dehydrogenase-like"/>
    <property type="match status" value="1"/>
</dbReference>
<reference evidence="2 3" key="1">
    <citation type="submission" date="2016-10" db="EMBL/GenBank/DDBJ databases">
        <authorList>
            <person name="de Groot N.N."/>
        </authorList>
    </citation>
    <scope>NUCLEOTIDE SEQUENCE [LARGE SCALE GENOMIC DNA]</scope>
    <source>
        <strain evidence="2 3">DSM 25186</strain>
    </source>
</reference>
<sequence length="330" mass="35876">MRIPFETLHATFRRVLLKHHFSEERADLCARLFTEASCDGVASHGLNRFPRFIEYIEKGYVDPQAEAEPVLRLGSIEQWDGNQGPGNLNAHAAMSRTIELAQVHGMGLVALRHTNHWMRGGAYGWQAANAGCIGVCWTNTIPNMPPWGGKKNVLGNNPLIIAIPRPEGHLVLDMALSQFSFGKVESYLRKGETLPHDGGFDKQGKVTRDPAAITESMMGLPIGYWKGAGLSLMLDLLAALLSGGLSSVQVGELGVERQASQVFLAIDLTQLATPVGVEALTDTVLTALHDAGATSGDVRYPGERTLATRRENLEKGIPVDEGYWNQVLGM</sequence>
<dbReference type="Gene3D" id="1.10.1530.10">
    <property type="match status" value="1"/>
</dbReference>
<dbReference type="NCBIfam" id="NF009750">
    <property type="entry name" value="PRK13260.1"/>
    <property type="match status" value="1"/>
</dbReference>